<proteinExistence type="predicted"/>
<dbReference type="InterPro" id="IPR010982">
    <property type="entry name" value="Lambda_DNA-bd_dom_sf"/>
</dbReference>
<dbReference type="InterPro" id="IPR050807">
    <property type="entry name" value="TransReg_Diox_bact_type"/>
</dbReference>
<keyword evidence="4" id="KW-1185">Reference proteome</keyword>
<dbReference type="PANTHER" id="PTHR46797:SF1">
    <property type="entry name" value="METHYLPHOSPHONATE SYNTHASE"/>
    <property type="match status" value="1"/>
</dbReference>
<protein>
    <submittedName>
        <fullName evidence="3">Helix-turn-helix transcriptional regulator</fullName>
    </submittedName>
</protein>
<sequence length="203" mass="23804">MGGVSKLGESFGQYLRNLRKQAGLTLKELGMSTDLSYSYLSQLERGERGGVKKIPSPEILKKLHKPLGVRYAELMVKAGHMKYEDLDDYLLGEEPELDDESKQMILMESMEKKERIERKIREIEEIQIENKIILKALERDLEWVLNRSSATYKGIPIDDNDRYDIRKFLEYHFHERTAPDKSEWPLPSNWKEIHFPTSETTEE</sequence>
<dbReference type="GO" id="GO:0005829">
    <property type="term" value="C:cytosol"/>
    <property type="evidence" value="ECO:0007669"/>
    <property type="project" value="TreeGrafter"/>
</dbReference>
<evidence type="ECO:0000259" key="2">
    <source>
        <dbReference type="PROSITE" id="PS50943"/>
    </source>
</evidence>
<dbReference type="InterPro" id="IPR001387">
    <property type="entry name" value="Cro/C1-type_HTH"/>
</dbReference>
<dbReference type="AlphaFoldDB" id="A0A4S4C763"/>
<dbReference type="OrthoDB" id="9812960at2"/>
<dbReference type="SMART" id="SM00530">
    <property type="entry name" value="HTH_XRE"/>
    <property type="match status" value="1"/>
</dbReference>
<dbReference type="PANTHER" id="PTHR46797">
    <property type="entry name" value="HTH-TYPE TRANSCRIPTIONAL REGULATOR"/>
    <property type="match status" value="1"/>
</dbReference>
<organism evidence="3 4">
    <name type="scientific">Cohnella fermenti</name>
    <dbReference type="NCBI Taxonomy" id="2565925"/>
    <lineage>
        <taxon>Bacteria</taxon>
        <taxon>Bacillati</taxon>
        <taxon>Bacillota</taxon>
        <taxon>Bacilli</taxon>
        <taxon>Bacillales</taxon>
        <taxon>Paenibacillaceae</taxon>
        <taxon>Cohnella</taxon>
    </lineage>
</organism>
<evidence type="ECO:0000313" key="4">
    <source>
        <dbReference type="Proteomes" id="UP000310636"/>
    </source>
</evidence>
<dbReference type="PROSITE" id="PS50943">
    <property type="entry name" value="HTH_CROC1"/>
    <property type="match status" value="1"/>
</dbReference>
<gene>
    <name evidence="3" type="ORF">E6C55_03195</name>
</gene>
<accession>A0A4S4C763</accession>
<name>A0A4S4C763_9BACL</name>
<feature type="domain" description="HTH cro/C1-type" evidence="2">
    <location>
        <begin position="15"/>
        <end position="74"/>
    </location>
</feature>
<keyword evidence="1" id="KW-0238">DNA-binding</keyword>
<dbReference type="Proteomes" id="UP000310636">
    <property type="component" value="Unassembled WGS sequence"/>
</dbReference>
<dbReference type="Pfam" id="PF01381">
    <property type="entry name" value="HTH_3"/>
    <property type="match status" value="1"/>
</dbReference>
<evidence type="ECO:0000313" key="3">
    <source>
        <dbReference type="EMBL" id="THF83711.1"/>
    </source>
</evidence>
<dbReference type="Gene3D" id="1.10.260.40">
    <property type="entry name" value="lambda repressor-like DNA-binding domains"/>
    <property type="match status" value="1"/>
</dbReference>
<dbReference type="CDD" id="cd00093">
    <property type="entry name" value="HTH_XRE"/>
    <property type="match status" value="1"/>
</dbReference>
<dbReference type="SUPFAM" id="SSF47413">
    <property type="entry name" value="lambda repressor-like DNA-binding domains"/>
    <property type="match status" value="1"/>
</dbReference>
<dbReference type="EMBL" id="SSOB01000003">
    <property type="protein sequence ID" value="THF83711.1"/>
    <property type="molecule type" value="Genomic_DNA"/>
</dbReference>
<dbReference type="GO" id="GO:0003677">
    <property type="term" value="F:DNA binding"/>
    <property type="evidence" value="ECO:0007669"/>
    <property type="project" value="UniProtKB-KW"/>
</dbReference>
<evidence type="ECO:0000256" key="1">
    <source>
        <dbReference type="ARBA" id="ARBA00023125"/>
    </source>
</evidence>
<dbReference type="GO" id="GO:0003700">
    <property type="term" value="F:DNA-binding transcription factor activity"/>
    <property type="evidence" value="ECO:0007669"/>
    <property type="project" value="TreeGrafter"/>
</dbReference>
<comment type="caution">
    <text evidence="3">The sequence shown here is derived from an EMBL/GenBank/DDBJ whole genome shotgun (WGS) entry which is preliminary data.</text>
</comment>
<reference evidence="3 4" key="1">
    <citation type="submission" date="2019-04" db="EMBL/GenBank/DDBJ databases">
        <title>Cohnella sp. nov. isolated from preserved vegetables.</title>
        <authorList>
            <person name="Lin S.-Y."/>
            <person name="Hung M.-H."/>
            <person name="Young C.-C."/>
        </authorList>
    </citation>
    <scope>NUCLEOTIDE SEQUENCE [LARGE SCALE GENOMIC DNA]</scope>
    <source>
        <strain evidence="3 4">CC-MHH1044</strain>
    </source>
</reference>